<dbReference type="RefSeq" id="XP_021843385.2">
    <property type="nucleotide sequence ID" value="XM_021987693.2"/>
</dbReference>
<dbReference type="Proteomes" id="UP000813463">
    <property type="component" value="Chromosome 4"/>
</dbReference>
<reference evidence="1" key="1">
    <citation type="journal article" date="2021" name="Nat. Commun.">
        <title>Genomic analyses provide insights into spinach domestication and the genetic basis of agronomic traits.</title>
        <authorList>
            <person name="Cai X."/>
            <person name="Sun X."/>
            <person name="Xu C."/>
            <person name="Sun H."/>
            <person name="Wang X."/>
            <person name="Ge C."/>
            <person name="Zhang Z."/>
            <person name="Wang Q."/>
            <person name="Fei Z."/>
            <person name="Jiao C."/>
            <person name="Wang Q."/>
        </authorList>
    </citation>
    <scope>NUCLEOTIDE SEQUENCE [LARGE SCALE GENOMIC DNA]</scope>
    <source>
        <strain evidence="1">cv. Varoflay</strain>
    </source>
</reference>
<evidence type="ECO:0000313" key="2">
    <source>
        <dbReference type="RefSeq" id="XP_021843385.2"/>
    </source>
</evidence>
<sequence length="198" mass="21903">MASMEQAHGSNQLSDKEKTAIGEAMKEAESLILAKNKNAKATSNQDEQVVFVTGFMKNICSKDMYITKTSIFDGEREFMDPPAKRILGYRAGMFVHMSLPLSHSKGAIIYDHAPNGSDPDLGWLLAWDKSNDFNKVYVEAGTLDRINKIPDSVITQKLAVSGNISRFWDSETGASVAAEIKKWDSSMSLLVVTFDQVM</sequence>
<dbReference type="AlphaFoldDB" id="A0A9R0JQI0"/>
<dbReference type="GeneID" id="110783362"/>
<protein>
    <submittedName>
        <fullName evidence="2">Uncharacterized protein</fullName>
    </submittedName>
</protein>
<organism evidence="1 2">
    <name type="scientific">Spinacia oleracea</name>
    <name type="common">Spinach</name>
    <dbReference type="NCBI Taxonomy" id="3562"/>
    <lineage>
        <taxon>Eukaryota</taxon>
        <taxon>Viridiplantae</taxon>
        <taxon>Streptophyta</taxon>
        <taxon>Embryophyta</taxon>
        <taxon>Tracheophyta</taxon>
        <taxon>Spermatophyta</taxon>
        <taxon>Magnoliopsida</taxon>
        <taxon>eudicotyledons</taxon>
        <taxon>Gunneridae</taxon>
        <taxon>Pentapetalae</taxon>
        <taxon>Caryophyllales</taxon>
        <taxon>Chenopodiaceae</taxon>
        <taxon>Chenopodioideae</taxon>
        <taxon>Anserineae</taxon>
        <taxon>Spinacia</taxon>
    </lineage>
</organism>
<proteinExistence type="predicted"/>
<evidence type="ECO:0000313" key="1">
    <source>
        <dbReference type="Proteomes" id="UP000813463"/>
    </source>
</evidence>
<accession>A0A9R0JQI0</accession>
<dbReference type="PANTHER" id="PTHR36482">
    <property type="entry name" value="OSJNBA0024J22.15 PROTEIN"/>
    <property type="match status" value="1"/>
</dbReference>
<reference evidence="2" key="2">
    <citation type="submission" date="2025-08" db="UniProtKB">
        <authorList>
            <consortium name="RefSeq"/>
        </authorList>
    </citation>
    <scope>IDENTIFICATION</scope>
    <source>
        <tissue evidence="2">Leaf</tissue>
    </source>
</reference>
<dbReference type="KEGG" id="soe:110783362"/>
<name>A0A9R0JQI0_SPIOL</name>
<gene>
    <name evidence="2" type="primary">LOC110783362</name>
</gene>
<dbReference type="InterPro" id="IPR053085">
    <property type="entry name" value="Jasmonate-induced_protein"/>
</dbReference>
<dbReference type="PANTHER" id="PTHR36482:SF6">
    <property type="entry name" value="JASMONATE-INDUCED PROTEIN HOMOLOG"/>
    <property type="match status" value="1"/>
</dbReference>
<keyword evidence="1" id="KW-1185">Reference proteome</keyword>